<sequence>MAETKDRQARVVAPARFVKLDVFEAITGYTVSACEAKIKKGVWLEGYEYVRAPDGSRLMDMEGYERWAAGQRRVG</sequence>
<organism evidence="1 2">
    <name type="scientific">Aquincola tertiaricarbonis</name>
    <dbReference type="NCBI Taxonomy" id="391953"/>
    <lineage>
        <taxon>Bacteria</taxon>
        <taxon>Pseudomonadati</taxon>
        <taxon>Pseudomonadota</taxon>
        <taxon>Betaproteobacteria</taxon>
        <taxon>Burkholderiales</taxon>
        <taxon>Sphaerotilaceae</taxon>
        <taxon>Aquincola</taxon>
    </lineage>
</organism>
<reference evidence="1" key="1">
    <citation type="submission" date="2022-05" db="EMBL/GenBank/DDBJ databases">
        <title>An RpoN-dependent PEP-CTERM gene is involved in floc formation of an Aquincola tertiaricarbonis strain.</title>
        <authorList>
            <person name="Qiu D."/>
            <person name="Xia M."/>
        </authorList>
    </citation>
    <scope>NUCLEOTIDE SEQUENCE</scope>
    <source>
        <strain evidence="1">RN12</strain>
    </source>
</reference>
<accession>A0ABY4SDF6</accession>
<dbReference type="EMBL" id="CP097636">
    <property type="protein sequence ID" value="URI11029.1"/>
    <property type="molecule type" value="Genomic_DNA"/>
</dbReference>
<evidence type="ECO:0000313" key="2">
    <source>
        <dbReference type="Proteomes" id="UP001056201"/>
    </source>
</evidence>
<protein>
    <submittedName>
        <fullName evidence="1">Excisionase</fullName>
    </submittedName>
</protein>
<dbReference type="Proteomes" id="UP001056201">
    <property type="component" value="Chromosome 2"/>
</dbReference>
<dbReference type="RefSeq" id="WP_250199227.1">
    <property type="nucleotide sequence ID" value="NZ_CP097636.1"/>
</dbReference>
<keyword evidence="2" id="KW-1185">Reference proteome</keyword>
<proteinExistence type="predicted"/>
<evidence type="ECO:0000313" key="1">
    <source>
        <dbReference type="EMBL" id="URI11029.1"/>
    </source>
</evidence>
<name>A0ABY4SDF6_AQUTE</name>
<gene>
    <name evidence="1" type="ORF">MW290_18850</name>
</gene>